<dbReference type="EMBL" id="BAAAPU010000003">
    <property type="protein sequence ID" value="GAA1969306.1"/>
    <property type="molecule type" value="Genomic_DNA"/>
</dbReference>
<comment type="caution">
    <text evidence="1">The sequence shown here is derived from an EMBL/GenBank/DDBJ whole genome shotgun (WGS) entry which is preliminary data.</text>
</comment>
<evidence type="ECO:0008006" key="3">
    <source>
        <dbReference type="Google" id="ProtNLM"/>
    </source>
</evidence>
<evidence type="ECO:0000313" key="1">
    <source>
        <dbReference type="EMBL" id="GAA1969306.1"/>
    </source>
</evidence>
<keyword evidence="2" id="KW-1185">Reference proteome</keyword>
<evidence type="ECO:0000313" key="2">
    <source>
        <dbReference type="Proteomes" id="UP001500013"/>
    </source>
</evidence>
<proteinExistence type="predicted"/>
<protein>
    <recommendedName>
        <fullName evidence="3">Minor tail protein</fullName>
    </recommendedName>
</protein>
<organism evidence="1 2">
    <name type="scientific">Terrabacter lapilli</name>
    <dbReference type="NCBI Taxonomy" id="436231"/>
    <lineage>
        <taxon>Bacteria</taxon>
        <taxon>Bacillati</taxon>
        <taxon>Actinomycetota</taxon>
        <taxon>Actinomycetes</taxon>
        <taxon>Micrococcales</taxon>
        <taxon>Intrasporangiaceae</taxon>
        <taxon>Terrabacter</taxon>
    </lineage>
</organism>
<accession>A0ABN2RIC5</accession>
<dbReference type="Proteomes" id="UP001500013">
    <property type="component" value="Unassembled WGS sequence"/>
</dbReference>
<sequence length="258" mass="27041">MSKQPDPWRSLTGEIVALKRRVDDLARRSPYTGTGMAPNGDNGLTVDGDLNIADVGRLSFPAGGSMLANDLQGRQYAYLGGYVTNGFGMTLTRLNGQPALVFADDDTLLEAVQRLRLFDSNGKPLITEDSTGSGAAWPLAPIPFSGMSWATWDNNTTTGWVTVASALTYKSSARLYAVANHIADGTAAGEVRLLANGSQLGPTATVANLAMGQTTFGTPAALPGAIGDPITLELQARNTSGSGKTYARITTAMQWPSA</sequence>
<reference evidence="1 2" key="1">
    <citation type="journal article" date="2019" name="Int. J. Syst. Evol. Microbiol.">
        <title>The Global Catalogue of Microorganisms (GCM) 10K type strain sequencing project: providing services to taxonomists for standard genome sequencing and annotation.</title>
        <authorList>
            <consortium name="The Broad Institute Genomics Platform"/>
            <consortium name="The Broad Institute Genome Sequencing Center for Infectious Disease"/>
            <person name="Wu L."/>
            <person name="Ma J."/>
        </authorList>
    </citation>
    <scope>NUCLEOTIDE SEQUENCE [LARGE SCALE GENOMIC DNA]</scope>
    <source>
        <strain evidence="1 2">JCM 15628</strain>
    </source>
</reference>
<gene>
    <name evidence="1" type="ORF">GCM10009817_06570</name>
</gene>
<name>A0ABN2RIC5_9MICO</name>
<dbReference type="RefSeq" id="WP_344058372.1">
    <property type="nucleotide sequence ID" value="NZ_BAAAPU010000003.1"/>
</dbReference>